<proteinExistence type="predicted"/>
<keyword evidence="2" id="KW-1185">Reference proteome</keyword>
<sequence length="321" mass="33385">MIVSGGAAPVAADRPRRCGGSCYVKGALCGPDDLTSVLFAHTTSLPHLPPQSSALASALPPAGLPTAATIPPSLHSLSTMAPPRTVLAVVAVAALVAVTAGSRLGTPPTPAPKVMMVTRGGADCISRWFVTDYVDTTWVWTDVTECCAAPPAPVTTTTTSGGKTCKTTVASCGTYLTPTMKCGRNMCTTTDCVGAPPGLDIAVADAPAAGCPPRPMPMHTRYVKANGERCIKDWSACGAVTAGGKCIWKDCDEFKCKAPCAATKPMPKNMISRSPGKVCSSAWWPVTAKVDNGSDAQSCTWTWKDVEHCHCDTGKPKWEKC</sequence>
<dbReference type="EMBL" id="CM020619">
    <property type="protein sequence ID" value="KAK1866689.1"/>
    <property type="molecule type" value="Genomic_DNA"/>
</dbReference>
<accession>A0ACC3C8S4</accession>
<name>A0ACC3C8S4_PYRYE</name>
<reference evidence="1" key="1">
    <citation type="submission" date="2019-11" db="EMBL/GenBank/DDBJ databases">
        <title>Nori genome reveals adaptations in red seaweeds to the harsh intertidal environment.</title>
        <authorList>
            <person name="Wang D."/>
            <person name="Mao Y."/>
        </authorList>
    </citation>
    <scope>NUCLEOTIDE SEQUENCE</scope>
    <source>
        <tissue evidence="1">Gametophyte</tissue>
    </source>
</reference>
<evidence type="ECO:0000313" key="1">
    <source>
        <dbReference type="EMBL" id="KAK1866689.1"/>
    </source>
</evidence>
<protein>
    <submittedName>
        <fullName evidence="1">Uncharacterized protein</fullName>
    </submittedName>
</protein>
<dbReference type="Proteomes" id="UP000798662">
    <property type="component" value="Chromosome 2"/>
</dbReference>
<evidence type="ECO:0000313" key="2">
    <source>
        <dbReference type="Proteomes" id="UP000798662"/>
    </source>
</evidence>
<comment type="caution">
    <text evidence="1">The sequence shown here is derived from an EMBL/GenBank/DDBJ whole genome shotgun (WGS) entry which is preliminary data.</text>
</comment>
<gene>
    <name evidence="1" type="ORF">I4F81_009205</name>
</gene>
<organism evidence="1 2">
    <name type="scientific">Pyropia yezoensis</name>
    <name type="common">Susabi-nori</name>
    <name type="synonym">Porphyra yezoensis</name>
    <dbReference type="NCBI Taxonomy" id="2788"/>
    <lineage>
        <taxon>Eukaryota</taxon>
        <taxon>Rhodophyta</taxon>
        <taxon>Bangiophyceae</taxon>
        <taxon>Bangiales</taxon>
        <taxon>Bangiaceae</taxon>
        <taxon>Pyropia</taxon>
    </lineage>
</organism>